<reference evidence="1" key="1">
    <citation type="journal article" date="2020" name="Nature">
        <title>Giant virus diversity and host interactions through global metagenomics.</title>
        <authorList>
            <person name="Schulz F."/>
            <person name="Roux S."/>
            <person name="Paez-Espino D."/>
            <person name="Jungbluth S."/>
            <person name="Walsh D.A."/>
            <person name="Denef V.J."/>
            <person name="McMahon K.D."/>
            <person name="Konstantinidis K.T."/>
            <person name="Eloe-Fadrosh E.A."/>
            <person name="Kyrpides N.C."/>
            <person name="Woyke T."/>
        </authorList>
    </citation>
    <scope>NUCLEOTIDE SEQUENCE</scope>
    <source>
        <strain evidence="1">GVMAG-M-3300023184-17</strain>
    </source>
</reference>
<accession>A0A6C0HZE9</accession>
<evidence type="ECO:0000313" key="1">
    <source>
        <dbReference type="EMBL" id="QHT85537.1"/>
    </source>
</evidence>
<evidence type="ECO:0008006" key="2">
    <source>
        <dbReference type="Google" id="ProtNLM"/>
    </source>
</evidence>
<dbReference type="AlphaFoldDB" id="A0A6C0HZE9"/>
<proteinExistence type="predicted"/>
<protein>
    <recommendedName>
        <fullName evidence="2">RING-type domain-containing protein</fullName>
    </recommendedName>
</protein>
<organism evidence="1">
    <name type="scientific">viral metagenome</name>
    <dbReference type="NCBI Taxonomy" id="1070528"/>
    <lineage>
        <taxon>unclassified sequences</taxon>
        <taxon>metagenomes</taxon>
        <taxon>organismal metagenomes</taxon>
    </lineage>
</organism>
<sequence>MKCCVCFKKTKGLLPCQHCVCLQCRETIYYSVSITERPIQFSEIVCPEWPLTDKHHDKYEAFRETWLDKKNSYVKLIKIRNNLKSIRPDWMETETFLKYKNELLLFEADCAKLEKAWKEYQENIDIHKICPLCTDYYLHGQIKVCKESLLS</sequence>
<dbReference type="EMBL" id="MN740042">
    <property type="protein sequence ID" value="QHT85537.1"/>
    <property type="molecule type" value="Genomic_DNA"/>
</dbReference>
<name>A0A6C0HZE9_9ZZZZ</name>